<reference evidence="3 5" key="1">
    <citation type="submission" date="2014-09" db="EMBL/GenBank/DDBJ databases">
        <authorList>
            <person name="McGinnis J.M."/>
            <person name="Wolfgang W.J."/>
        </authorList>
    </citation>
    <scope>NUCLEOTIDE SEQUENCE [LARGE SCALE GENOMIC DNA]</scope>
    <source>
        <strain evidence="3 5">JCM 14014</strain>
    </source>
</reference>
<keyword evidence="5" id="KW-1185">Reference proteome</keyword>
<dbReference type="Proteomes" id="UP000029846">
    <property type="component" value="Unassembled WGS sequence"/>
</dbReference>
<evidence type="ECO:0000256" key="2">
    <source>
        <dbReference type="ARBA" id="ARBA00023002"/>
    </source>
</evidence>
<dbReference type="PROSITE" id="PS00061">
    <property type="entry name" value="ADH_SHORT"/>
    <property type="match status" value="1"/>
</dbReference>
<name>A0A099EVZ5_9RHOB</name>
<dbReference type="PRINTS" id="PR00080">
    <property type="entry name" value="SDRFAMILY"/>
</dbReference>
<dbReference type="FunFam" id="3.40.50.720:FF:000084">
    <property type="entry name" value="Short-chain dehydrogenase reductase"/>
    <property type="match status" value="1"/>
</dbReference>
<evidence type="ECO:0000313" key="4">
    <source>
        <dbReference type="EMBL" id="SFA61441.1"/>
    </source>
</evidence>
<comment type="similarity">
    <text evidence="1">Belongs to the short-chain dehydrogenases/reductases (SDR) family.</text>
</comment>
<dbReference type="PANTHER" id="PTHR42760">
    <property type="entry name" value="SHORT-CHAIN DEHYDROGENASES/REDUCTASES FAMILY MEMBER"/>
    <property type="match status" value="1"/>
</dbReference>
<gene>
    <name evidence="3" type="ORF">IT41_18505</name>
    <name evidence="4" type="ORF">SAMN04487972_13615</name>
</gene>
<dbReference type="GO" id="GO:0016616">
    <property type="term" value="F:oxidoreductase activity, acting on the CH-OH group of donors, NAD or NADP as acceptor"/>
    <property type="evidence" value="ECO:0007669"/>
    <property type="project" value="TreeGrafter"/>
</dbReference>
<dbReference type="InterPro" id="IPR002347">
    <property type="entry name" value="SDR_fam"/>
</dbReference>
<evidence type="ECO:0000256" key="1">
    <source>
        <dbReference type="ARBA" id="ARBA00006484"/>
    </source>
</evidence>
<dbReference type="OrthoDB" id="9780084at2"/>
<dbReference type="SUPFAM" id="SSF51735">
    <property type="entry name" value="NAD(P)-binding Rossmann-fold domains"/>
    <property type="match status" value="1"/>
</dbReference>
<dbReference type="GO" id="GO:0006633">
    <property type="term" value="P:fatty acid biosynthetic process"/>
    <property type="evidence" value="ECO:0007669"/>
    <property type="project" value="TreeGrafter"/>
</dbReference>
<reference evidence="4 6" key="3">
    <citation type="submission" date="2016-10" db="EMBL/GenBank/DDBJ databases">
        <authorList>
            <person name="de Groot N.N."/>
        </authorList>
    </citation>
    <scope>NUCLEOTIDE SEQUENCE [LARGE SCALE GENOMIC DNA]</scope>
    <source>
        <strain evidence="4 6">CGMCC 1.6117</strain>
    </source>
</reference>
<dbReference type="RefSeq" id="WP_036743935.1">
    <property type="nucleotide sequence ID" value="NZ_FOJO01000036.1"/>
</dbReference>
<dbReference type="CDD" id="cd05233">
    <property type="entry name" value="SDR_c"/>
    <property type="match status" value="1"/>
</dbReference>
<dbReference type="Pfam" id="PF13561">
    <property type="entry name" value="adh_short_C2"/>
    <property type="match status" value="1"/>
</dbReference>
<dbReference type="GO" id="GO:0048038">
    <property type="term" value="F:quinone binding"/>
    <property type="evidence" value="ECO:0007669"/>
    <property type="project" value="TreeGrafter"/>
</dbReference>
<sequence>MSRLKDKVALITGAGNGIGRATAERFLKEGAKVVALDLEIDETFQDPALAWVKGSAAKEQDLEEAVRHARALGGVDICIANAGIGQIEEFVAGSRESWMRVFDVNLLGVMLTLQLAAREMIAQGRGGRLLATASIAGLRGEAGTPSTAYAASKGAVMALMRAISMEVAEFGITANAVAPGQIDTVLNAGDLELVSARANRQVDEFRSEFLRNSVPLRRMADSSEVAGLYAYLASDEAGFVTGTTYRIDGGELCI</sequence>
<dbReference type="EMBL" id="JRKN01000046">
    <property type="protein sequence ID" value="KGJ02103.1"/>
    <property type="molecule type" value="Genomic_DNA"/>
</dbReference>
<evidence type="ECO:0000313" key="6">
    <source>
        <dbReference type="Proteomes" id="UP000182312"/>
    </source>
</evidence>
<dbReference type="InterPro" id="IPR020904">
    <property type="entry name" value="Sc_DH/Rdtase_CS"/>
</dbReference>
<dbReference type="EMBL" id="FOJO01000036">
    <property type="protein sequence ID" value="SFA61441.1"/>
    <property type="molecule type" value="Genomic_DNA"/>
</dbReference>
<dbReference type="Gene3D" id="3.40.50.720">
    <property type="entry name" value="NAD(P)-binding Rossmann-like Domain"/>
    <property type="match status" value="1"/>
</dbReference>
<accession>A0A099EVZ5</accession>
<dbReference type="Proteomes" id="UP000182312">
    <property type="component" value="Unassembled WGS sequence"/>
</dbReference>
<organism evidence="3 5">
    <name type="scientific">Paracoccus halophilus</name>
    <dbReference type="NCBI Taxonomy" id="376733"/>
    <lineage>
        <taxon>Bacteria</taxon>
        <taxon>Pseudomonadati</taxon>
        <taxon>Pseudomonadota</taxon>
        <taxon>Alphaproteobacteria</taxon>
        <taxon>Rhodobacterales</taxon>
        <taxon>Paracoccaceae</taxon>
        <taxon>Paracoccus</taxon>
    </lineage>
</organism>
<evidence type="ECO:0000313" key="3">
    <source>
        <dbReference type="EMBL" id="KGJ02103.1"/>
    </source>
</evidence>
<dbReference type="PANTHER" id="PTHR42760:SF133">
    <property type="entry name" value="3-OXOACYL-[ACYL-CARRIER-PROTEIN] REDUCTASE"/>
    <property type="match status" value="1"/>
</dbReference>
<dbReference type="InterPro" id="IPR036291">
    <property type="entry name" value="NAD(P)-bd_dom_sf"/>
</dbReference>
<dbReference type="AlphaFoldDB" id="A0A099EVZ5"/>
<protein>
    <submittedName>
        <fullName evidence="4">Glucose 1-dehydrogenase</fullName>
    </submittedName>
    <submittedName>
        <fullName evidence="3">N-acylmannosamine 1-dehydrogenase</fullName>
    </submittedName>
</protein>
<dbReference type="STRING" id="376733.SAMN04487972_13615"/>
<evidence type="ECO:0000313" key="5">
    <source>
        <dbReference type="Proteomes" id="UP000029846"/>
    </source>
</evidence>
<keyword evidence="2" id="KW-0560">Oxidoreductase</keyword>
<dbReference type="eggNOG" id="COG1028">
    <property type="taxonomic scope" value="Bacteria"/>
</dbReference>
<dbReference type="PRINTS" id="PR00081">
    <property type="entry name" value="GDHRDH"/>
</dbReference>
<reference evidence="3 5" key="2">
    <citation type="submission" date="2014-10" db="EMBL/GenBank/DDBJ databases">
        <title>Paracoccus sanguinis sp. nov., isolated from clinical specimens of New York State patients.</title>
        <authorList>
            <person name="Mingle L.A."/>
            <person name="Cole J.A."/>
            <person name="Lapierre P."/>
            <person name="Musser K.A."/>
        </authorList>
    </citation>
    <scope>NUCLEOTIDE SEQUENCE [LARGE SCALE GENOMIC DNA]</scope>
    <source>
        <strain evidence="3 5">JCM 14014</strain>
    </source>
</reference>
<proteinExistence type="inferred from homology"/>